<protein>
    <recommendedName>
        <fullName evidence="4">Cysteine rich repeat protein</fullName>
    </recommendedName>
</protein>
<sequence>MRATLIALALVGTSTVAFAQEGDLVKYCKADIARLCNGVQPGGGRVMKCLKAHTKEMSVGCAQALQKMKG</sequence>
<name>A0A5S9PB62_9HYPH</name>
<evidence type="ECO:0000256" key="1">
    <source>
        <dbReference type="SAM" id="SignalP"/>
    </source>
</evidence>
<feature type="signal peptide" evidence="1">
    <location>
        <begin position="1"/>
        <end position="19"/>
    </location>
</feature>
<dbReference type="AlphaFoldDB" id="A0A5S9PB62"/>
<keyword evidence="3" id="KW-1185">Reference proteome</keyword>
<proteinExistence type="predicted"/>
<accession>A0A5S9PB62</accession>
<organism evidence="2 3">
    <name type="scientific">Starkeya nomas</name>
    <dbReference type="NCBI Taxonomy" id="2666134"/>
    <lineage>
        <taxon>Bacteria</taxon>
        <taxon>Pseudomonadati</taxon>
        <taxon>Pseudomonadota</taxon>
        <taxon>Alphaproteobacteria</taxon>
        <taxon>Hyphomicrobiales</taxon>
        <taxon>Xanthobacteraceae</taxon>
        <taxon>Starkeya</taxon>
    </lineage>
</organism>
<evidence type="ECO:0000313" key="3">
    <source>
        <dbReference type="Proteomes" id="UP000433050"/>
    </source>
</evidence>
<dbReference type="Proteomes" id="UP000433050">
    <property type="component" value="Unassembled WGS sequence"/>
</dbReference>
<dbReference type="InterPro" id="IPR001893">
    <property type="entry name" value="Cys-rich_GLG1_repeat"/>
</dbReference>
<keyword evidence="1" id="KW-0732">Signal</keyword>
<evidence type="ECO:0008006" key="4">
    <source>
        <dbReference type="Google" id="ProtNLM"/>
    </source>
</evidence>
<evidence type="ECO:0000313" key="2">
    <source>
        <dbReference type="EMBL" id="CAA0100879.1"/>
    </source>
</evidence>
<dbReference type="EMBL" id="CACSAS010000001">
    <property type="protein sequence ID" value="CAA0100879.1"/>
    <property type="molecule type" value="Genomic_DNA"/>
</dbReference>
<dbReference type="RefSeq" id="WP_159599369.1">
    <property type="nucleotide sequence ID" value="NZ_CACSAS010000001.1"/>
</dbReference>
<feature type="chain" id="PRO_5025069937" description="Cysteine rich repeat protein" evidence="1">
    <location>
        <begin position="20"/>
        <end position="70"/>
    </location>
</feature>
<gene>
    <name evidence="2" type="ORF">STARVERO_02669</name>
</gene>
<dbReference type="Pfam" id="PF00839">
    <property type="entry name" value="Cys_rich_FGFR"/>
    <property type="match status" value="1"/>
</dbReference>
<dbReference type="GO" id="GO:0016020">
    <property type="term" value="C:membrane"/>
    <property type="evidence" value="ECO:0007669"/>
    <property type="project" value="InterPro"/>
</dbReference>
<reference evidence="2 3" key="1">
    <citation type="submission" date="2019-12" db="EMBL/GenBank/DDBJ databases">
        <authorList>
            <person name="Reyes-Prieto M."/>
        </authorList>
    </citation>
    <scope>NUCLEOTIDE SEQUENCE [LARGE SCALE GENOMIC DNA]</scope>
    <source>
        <strain evidence="2">HF14-78462</strain>
    </source>
</reference>